<dbReference type="AlphaFoldDB" id="A0A562NG09"/>
<feature type="compositionally biased region" description="Polar residues" evidence="1">
    <location>
        <begin position="220"/>
        <end position="231"/>
    </location>
</feature>
<organism evidence="4 5">
    <name type="scientific">Paracoccus sulfuroxidans</name>
    <dbReference type="NCBI Taxonomy" id="384678"/>
    <lineage>
        <taxon>Bacteria</taxon>
        <taxon>Pseudomonadati</taxon>
        <taxon>Pseudomonadota</taxon>
        <taxon>Alphaproteobacteria</taxon>
        <taxon>Rhodobacterales</taxon>
        <taxon>Paracoccaceae</taxon>
        <taxon>Paracoccus</taxon>
    </lineage>
</organism>
<dbReference type="Proteomes" id="UP000316225">
    <property type="component" value="Unassembled WGS sequence"/>
</dbReference>
<sequence length="231" mass="24508">MANQNDSFIDEVTEDLRRDRLFAMFRRFGWIAIALILALVGGAVWREYSNNQAQDRARAFGDAVIAAEEAADPSAAYAAIDPQGSAGRKAIAQLLTASTDAEAGATEQATKLLGTAASELQGDPILRDLALLKSVIASGTTMDAADRDSILSELSKPGAPFEMLALEQKAIALAGAGRDEDAVVLIRQIQQKDGLTETLRRRLSEMMIVLGADPDLNQGPGPQSMTPAPAN</sequence>
<feature type="domain" description="Ancillary SecYEG translocon subunit/Cell division coordinator CpoB TPR" evidence="3">
    <location>
        <begin position="30"/>
        <end position="136"/>
    </location>
</feature>
<accession>A0A562NG09</accession>
<keyword evidence="2" id="KW-0472">Membrane</keyword>
<protein>
    <recommendedName>
        <fullName evidence="3">Ancillary SecYEG translocon subunit/Cell division coordinator CpoB TPR domain-containing protein</fullName>
    </recommendedName>
</protein>
<keyword evidence="5" id="KW-1185">Reference proteome</keyword>
<proteinExistence type="predicted"/>
<dbReference type="EMBL" id="VLKU01000011">
    <property type="protein sequence ID" value="TWI31066.1"/>
    <property type="molecule type" value="Genomic_DNA"/>
</dbReference>
<reference evidence="4 5" key="1">
    <citation type="journal article" date="2015" name="Stand. Genomic Sci.">
        <title>Genomic Encyclopedia of Bacterial and Archaeal Type Strains, Phase III: the genomes of soil and plant-associated and newly described type strains.</title>
        <authorList>
            <person name="Whitman W.B."/>
            <person name="Woyke T."/>
            <person name="Klenk H.P."/>
            <person name="Zhou Y."/>
            <person name="Lilburn T.G."/>
            <person name="Beck B.J."/>
            <person name="De Vos P."/>
            <person name="Vandamme P."/>
            <person name="Eisen J.A."/>
            <person name="Garrity G."/>
            <person name="Hugenholtz P."/>
            <person name="Kyrpides N.C."/>
        </authorList>
    </citation>
    <scope>NUCLEOTIDE SEQUENCE [LARGE SCALE GENOMIC DNA]</scope>
    <source>
        <strain evidence="4 5">CGMCC 1.5364</strain>
    </source>
</reference>
<dbReference type="InterPro" id="IPR018704">
    <property type="entry name" value="SecYEG/CpoB_TPR"/>
</dbReference>
<keyword evidence="2" id="KW-1133">Transmembrane helix</keyword>
<keyword evidence="2" id="KW-0812">Transmembrane</keyword>
<evidence type="ECO:0000313" key="5">
    <source>
        <dbReference type="Proteomes" id="UP000316225"/>
    </source>
</evidence>
<feature type="region of interest" description="Disordered" evidence="1">
    <location>
        <begin position="212"/>
        <end position="231"/>
    </location>
</feature>
<dbReference type="RefSeq" id="WP_145399368.1">
    <property type="nucleotide sequence ID" value="NZ_VLKU01000011.1"/>
</dbReference>
<comment type="caution">
    <text evidence="4">The sequence shown here is derived from an EMBL/GenBank/DDBJ whole genome shotgun (WGS) entry which is preliminary data.</text>
</comment>
<dbReference type="OrthoDB" id="7173339at2"/>
<dbReference type="Pfam" id="PF09976">
    <property type="entry name" value="TPR_21"/>
    <property type="match status" value="1"/>
</dbReference>
<evidence type="ECO:0000256" key="2">
    <source>
        <dbReference type="SAM" id="Phobius"/>
    </source>
</evidence>
<evidence type="ECO:0000259" key="3">
    <source>
        <dbReference type="Pfam" id="PF09976"/>
    </source>
</evidence>
<name>A0A562NG09_9RHOB</name>
<feature type="transmembrane region" description="Helical" evidence="2">
    <location>
        <begin position="27"/>
        <end position="45"/>
    </location>
</feature>
<gene>
    <name evidence="4" type="ORF">IQ24_03291</name>
</gene>
<evidence type="ECO:0000313" key="4">
    <source>
        <dbReference type="EMBL" id="TWI31066.1"/>
    </source>
</evidence>
<evidence type="ECO:0000256" key="1">
    <source>
        <dbReference type="SAM" id="MobiDB-lite"/>
    </source>
</evidence>